<reference evidence="1 2" key="1">
    <citation type="submission" date="2015-07" db="EMBL/GenBank/DDBJ databases">
        <title>Lactobacillus korensis/26-25/ whole genome sequencing.</title>
        <authorList>
            <person name="Kim M.K."/>
            <person name="Im W.-T."/>
            <person name="Srinivasan S."/>
            <person name="Lee J.-J."/>
        </authorList>
    </citation>
    <scope>NUCLEOTIDE SEQUENCE [LARGE SCALE GENOMIC DNA]</scope>
    <source>
        <strain evidence="1 2">26-25</strain>
    </source>
</reference>
<accession>A0AAC8ZH10</accession>
<sequence length="311" mass="34800">MKRLIRLVSVLGVAGGMFFLSGTSAKAASEMYSSTARSQSVRLVWRKSMKQHAFTRSQGGRYSKHLGLLYAMGYEEPDEIWFTDAHEKLYRKAKGTSAIYYHVQTAAGEHKGWIWRGYLKPTTTTQTPAVVGAKIAKNQALKTQQNIAFQKMTNQQIQAAVAKKLTGQYTFSPKMMAFAQYMTYADDGVSGQVRDQSKVWQPAKFGIKGNKHFIGSGGLGAIEDMDLGWMRSLPANTQGGNYLVDGLADETAHALQYVTKHHNTRNLGFGVVSDPGARLQENASNDPYSKNFYRALEVEFYWQDDHVVNEW</sequence>
<evidence type="ECO:0000313" key="1">
    <source>
        <dbReference type="EMBL" id="AKP64739.1"/>
    </source>
</evidence>
<gene>
    <name evidence="1" type="ORF">ABN16_06835</name>
</gene>
<proteinExistence type="predicted"/>
<organism evidence="1 2">
    <name type="scientific">Levilactobacillus koreensis</name>
    <dbReference type="NCBI Taxonomy" id="637971"/>
    <lineage>
        <taxon>Bacteria</taxon>
        <taxon>Bacillati</taxon>
        <taxon>Bacillota</taxon>
        <taxon>Bacilli</taxon>
        <taxon>Lactobacillales</taxon>
        <taxon>Lactobacillaceae</taxon>
        <taxon>Levilactobacillus</taxon>
    </lineage>
</organism>
<name>A0AAC8ZH10_9LACO</name>
<dbReference type="Proteomes" id="UP000036000">
    <property type="component" value="Chromosome"/>
</dbReference>
<dbReference type="AlphaFoldDB" id="A0AAC8ZH10"/>
<protein>
    <submittedName>
        <fullName evidence="1">Uncharacterized protein</fullName>
    </submittedName>
</protein>
<dbReference type="EMBL" id="CP012033">
    <property type="protein sequence ID" value="AKP64739.1"/>
    <property type="molecule type" value="Genomic_DNA"/>
</dbReference>
<evidence type="ECO:0000313" key="2">
    <source>
        <dbReference type="Proteomes" id="UP000036000"/>
    </source>
</evidence>
<dbReference type="KEGG" id="lko:ABN16_06835"/>
<dbReference type="RefSeq" id="WP_048734198.1">
    <property type="nucleotide sequence ID" value="NZ_CP012033.1"/>
</dbReference>
<keyword evidence="2" id="KW-1185">Reference proteome</keyword>